<evidence type="ECO:0000313" key="3">
    <source>
        <dbReference type="Proteomes" id="UP001558652"/>
    </source>
</evidence>
<evidence type="ECO:0000313" key="2">
    <source>
        <dbReference type="EMBL" id="KAL1117227.1"/>
    </source>
</evidence>
<protein>
    <recommendedName>
        <fullName evidence="1">Ubiquitin-like modifier-activating enzyme Atg7 N-terminal domain-containing protein</fullName>
    </recommendedName>
</protein>
<dbReference type="Gene3D" id="3.40.140.70">
    <property type="entry name" value="Ubiquitin-like modifier-activating enzyme ATG7 N-terminal domain"/>
    <property type="match status" value="1"/>
</dbReference>
<feature type="domain" description="Ubiquitin-like modifier-activating enzyme Atg7 N-terminal" evidence="1">
    <location>
        <begin position="7"/>
        <end position="147"/>
    </location>
</feature>
<comment type="caution">
    <text evidence="2">The sequence shown here is derived from an EMBL/GenBank/DDBJ whole genome shotgun (WGS) entry which is preliminary data.</text>
</comment>
<keyword evidence="3" id="KW-1185">Reference proteome</keyword>
<dbReference type="Proteomes" id="UP001558652">
    <property type="component" value="Unassembled WGS sequence"/>
</dbReference>
<dbReference type="InterPro" id="IPR042522">
    <property type="entry name" value="Atg7_N_1"/>
</dbReference>
<organism evidence="2 3">
    <name type="scientific">Ranatra chinensis</name>
    <dbReference type="NCBI Taxonomy" id="642074"/>
    <lineage>
        <taxon>Eukaryota</taxon>
        <taxon>Metazoa</taxon>
        <taxon>Ecdysozoa</taxon>
        <taxon>Arthropoda</taxon>
        <taxon>Hexapoda</taxon>
        <taxon>Insecta</taxon>
        <taxon>Pterygota</taxon>
        <taxon>Neoptera</taxon>
        <taxon>Paraneoptera</taxon>
        <taxon>Hemiptera</taxon>
        <taxon>Heteroptera</taxon>
        <taxon>Panheteroptera</taxon>
        <taxon>Nepomorpha</taxon>
        <taxon>Nepidae</taxon>
        <taxon>Ranatrinae</taxon>
        <taxon>Ranatra</taxon>
    </lineage>
</organism>
<dbReference type="InterPro" id="IPR032197">
    <property type="entry name" value="Atg7_N"/>
</dbReference>
<sequence length="149" mass="17206">MEVGTDLKFVPFDSIVDPSFWHKLSQLKLEVDKLEEKERTLWGLFLLSNISTFHLDFSSFNRQCEHKLNSTEYTTLKYLSQMGHNITSPLLTMEGKLINFNTSEAFKRFDKNSILENQGLEIQRAIEDGSALKNPEILNKFILITFAVS</sequence>
<gene>
    <name evidence="2" type="ORF">AAG570_004554</name>
</gene>
<dbReference type="EMBL" id="JBFDAA010000016">
    <property type="protein sequence ID" value="KAL1117227.1"/>
    <property type="molecule type" value="Genomic_DNA"/>
</dbReference>
<accession>A0ABD0Y171</accession>
<proteinExistence type="predicted"/>
<evidence type="ECO:0000259" key="1">
    <source>
        <dbReference type="Pfam" id="PF16420"/>
    </source>
</evidence>
<dbReference type="AlphaFoldDB" id="A0ABD0Y171"/>
<reference evidence="2 3" key="1">
    <citation type="submission" date="2024-07" db="EMBL/GenBank/DDBJ databases">
        <title>Chromosome-level genome assembly of the water stick insect Ranatra chinensis (Heteroptera: Nepidae).</title>
        <authorList>
            <person name="Liu X."/>
        </authorList>
    </citation>
    <scope>NUCLEOTIDE SEQUENCE [LARGE SCALE GENOMIC DNA]</scope>
    <source>
        <strain evidence="2">Cailab_2021Rc</strain>
        <tissue evidence="2">Muscle</tissue>
    </source>
</reference>
<name>A0ABD0Y171_9HEMI</name>
<dbReference type="Pfam" id="PF16420">
    <property type="entry name" value="ATG7_N"/>
    <property type="match status" value="1"/>
</dbReference>